<dbReference type="EMBL" id="FOES01000009">
    <property type="protein sequence ID" value="SEQ23216.1"/>
    <property type="molecule type" value="Genomic_DNA"/>
</dbReference>
<dbReference type="Gene3D" id="3.40.50.720">
    <property type="entry name" value="NAD(P)-binding Rossmann-like Domain"/>
    <property type="match status" value="1"/>
</dbReference>
<dbReference type="PIRSF" id="PIRSF001439">
    <property type="entry name" value="CryM"/>
    <property type="match status" value="1"/>
</dbReference>
<dbReference type="Proteomes" id="UP000199427">
    <property type="component" value="Unassembled WGS sequence"/>
</dbReference>
<evidence type="ECO:0000313" key="2">
    <source>
        <dbReference type="Proteomes" id="UP000199427"/>
    </source>
</evidence>
<dbReference type="InterPro" id="IPR023401">
    <property type="entry name" value="ODC_N"/>
</dbReference>
<dbReference type="Gene3D" id="3.30.1780.10">
    <property type="entry name" value="ornithine cyclodeaminase, domain 1"/>
    <property type="match status" value="1"/>
</dbReference>
<dbReference type="PANTHER" id="PTHR13812:SF19">
    <property type="entry name" value="KETIMINE REDUCTASE MU-CRYSTALLIN"/>
    <property type="match status" value="1"/>
</dbReference>
<keyword evidence="2" id="KW-1185">Reference proteome</keyword>
<dbReference type="GO" id="GO:0005737">
    <property type="term" value="C:cytoplasm"/>
    <property type="evidence" value="ECO:0007669"/>
    <property type="project" value="TreeGrafter"/>
</dbReference>
<protein>
    <submittedName>
        <fullName evidence="1">Ornithine cyclodeaminase</fullName>
    </submittedName>
</protein>
<dbReference type="STRING" id="571933.SAMN05216362_10923"/>
<sequence>MKFLNENDIWKCVSMSDVIDAIDESYRVYEEGTFTMPTRTQLKDGDNTLILMPCISKTSIGTKLVTSFPNNQDLPTLHSLVILNDHENGSIQAIMDGAFLTGLRTGALGGSAVRHLAKPDVQSLAVIGTGVQGFYQTLAACAEREIKEIYFYNRSLHKIPDFIDELNVHLNESIRIHICQSVNQAVKDAEIIITATTSETPVLPEDETLYHGKLIIGIGSFQPTMQEFPDVLFKTAKHFYIDSHDAKKESGDVINPIKKGLYDDSHIHYFSTVIKNETHSSQLNYDEGSVVFKSTGMALFDVVVASNIFERSEKMKVGSHI</sequence>
<dbReference type="PANTHER" id="PTHR13812">
    <property type="entry name" value="KETIMINE REDUCTASE MU-CRYSTALLIN"/>
    <property type="match status" value="1"/>
</dbReference>
<dbReference type="OrthoDB" id="9792005at2"/>
<name>A0A1H9EBS1_9BACI</name>
<evidence type="ECO:0000313" key="1">
    <source>
        <dbReference type="EMBL" id="SEQ23216.1"/>
    </source>
</evidence>
<proteinExistence type="predicted"/>
<gene>
    <name evidence="1" type="ORF">SAMN05216362_10923</name>
</gene>
<dbReference type="InterPro" id="IPR003462">
    <property type="entry name" value="ODC_Mu_crystall"/>
</dbReference>
<dbReference type="InterPro" id="IPR036291">
    <property type="entry name" value="NAD(P)-bd_dom_sf"/>
</dbReference>
<accession>A0A1H9EBS1</accession>
<reference evidence="1 2" key="1">
    <citation type="submission" date="2016-10" db="EMBL/GenBank/DDBJ databases">
        <authorList>
            <person name="de Groot N.N."/>
        </authorList>
    </citation>
    <scope>NUCLEOTIDE SEQUENCE [LARGE SCALE GENOMIC DNA]</scope>
    <source>
        <strain evidence="1 2">DSM 21633</strain>
    </source>
</reference>
<dbReference type="Pfam" id="PF02423">
    <property type="entry name" value="OCD_Mu_crystall"/>
    <property type="match status" value="1"/>
</dbReference>
<dbReference type="RefSeq" id="WP_091773167.1">
    <property type="nucleotide sequence ID" value="NZ_FOES01000009.1"/>
</dbReference>
<dbReference type="AlphaFoldDB" id="A0A1H9EBS1"/>
<organism evidence="1 2">
    <name type="scientific">Piscibacillus halophilus</name>
    <dbReference type="NCBI Taxonomy" id="571933"/>
    <lineage>
        <taxon>Bacteria</taxon>
        <taxon>Bacillati</taxon>
        <taxon>Bacillota</taxon>
        <taxon>Bacilli</taxon>
        <taxon>Bacillales</taxon>
        <taxon>Bacillaceae</taxon>
        <taxon>Piscibacillus</taxon>
    </lineage>
</organism>
<dbReference type="SUPFAM" id="SSF51735">
    <property type="entry name" value="NAD(P)-binding Rossmann-fold domains"/>
    <property type="match status" value="1"/>
</dbReference>